<dbReference type="EMBL" id="NWUF01000011">
    <property type="protein sequence ID" value="PCE41856.1"/>
    <property type="molecule type" value="Genomic_DNA"/>
</dbReference>
<protein>
    <submittedName>
        <fullName evidence="1">DUF2513 domain-containing protein</fullName>
    </submittedName>
</protein>
<keyword evidence="2" id="KW-1185">Reference proteome</keyword>
<dbReference type="KEGG" id="rdi:CMV14_14785"/>
<dbReference type="InterPro" id="IPR019650">
    <property type="entry name" value="DUF2513"/>
</dbReference>
<dbReference type="RefSeq" id="WP_066962821.1">
    <property type="nucleotide sequence ID" value="NZ_CP023449.1"/>
</dbReference>
<accession>A0A2A4FVZ1</accession>
<dbReference type="AlphaFoldDB" id="A0A2A4FVZ1"/>
<dbReference type="InterPro" id="IPR036390">
    <property type="entry name" value="WH_DNA-bd_sf"/>
</dbReference>
<evidence type="ECO:0000313" key="1">
    <source>
        <dbReference type="EMBL" id="PCE41856.1"/>
    </source>
</evidence>
<proteinExistence type="predicted"/>
<reference evidence="1 2" key="1">
    <citation type="submission" date="2017-09" db="EMBL/GenBank/DDBJ databases">
        <title>The Catabolism of 3,6-Dichlorosalicylic acid is Initiated by the Cytochrome P450 Monooxygenase DsmABC in Rhizorhabdus dicambivorans Ndbn-20.</title>
        <authorList>
            <person name="Na L."/>
        </authorList>
    </citation>
    <scope>NUCLEOTIDE SEQUENCE [LARGE SCALE GENOMIC DNA]</scope>
    <source>
        <strain evidence="1 2">Ndbn-20m</strain>
    </source>
</reference>
<organism evidence="1 2">
    <name type="scientific">Rhizorhabdus dicambivorans</name>
    <dbReference type="NCBI Taxonomy" id="1850238"/>
    <lineage>
        <taxon>Bacteria</taxon>
        <taxon>Pseudomonadati</taxon>
        <taxon>Pseudomonadota</taxon>
        <taxon>Alphaproteobacteria</taxon>
        <taxon>Sphingomonadales</taxon>
        <taxon>Sphingomonadaceae</taxon>
        <taxon>Rhizorhabdus</taxon>
    </lineage>
</organism>
<name>A0A2A4FVZ1_9SPHN</name>
<dbReference type="Pfam" id="PF10711">
    <property type="entry name" value="DUF2513"/>
    <property type="match status" value="1"/>
</dbReference>
<gene>
    <name evidence="1" type="ORF">COO09_12540</name>
</gene>
<evidence type="ECO:0000313" key="2">
    <source>
        <dbReference type="Proteomes" id="UP000218934"/>
    </source>
</evidence>
<dbReference type="OrthoDB" id="6960201at2"/>
<dbReference type="Proteomes" id="UP000218934">
    <property type="component" value="Unassembled WGS sequence"/>
</dbReference>
<sequence>MRRNSDLIRAILLAIEKDDRCEVLRIPDIGGYPDEAVHFHARLLVEKGFLKTYFPDRTGRQPWVCIRLTWEGYDFLDAIRDPVVWRSVKRVASKAGSWSIETLAAIAKAMVVAKVEALGLAA</sequence>
<comment type="caution">
    <text evidence="1">The sequence shown here is derived from an EMBL/GenBank/DDBJ whole genome shotgun (WGS) entry which is preliminary data.</text>
</comment>
<dbReference type="SUPFAM" id="SSF46785">
    <property type="entry name" value="Winged helix' DNA-binding domain"/>
    <property type="match status" value="1"/>
</dbReference>